<organism evidence="2 3">
    <name type="scientific">Aedes albopictus</name>
    <name type="common">Asian tiger mosquito</name>
    <name type="synonym">Stegomyia albopicta</name>
    <dbReference type="NCBI Taxonomy" id="7160"/>
    <lineage>
        <taxon>Eukaryota</taxon>
        <taxon>Metazoa</taxon>
        <taxon>Ecdysozoa</taxon>
        <taxon>Arthropoda</taxon>
        <taxon>Hexapoda</taxon>
        <taxon>Insecta</taxon>
        <taxon>Pterygota</taxon>
        <taxon>Neoptera</taxon>
        <taxon>Endopterygota</taxon>
        <taxon>Diptera</taxon>
        <taxon>Nematocera</taxon>
        <taxon>Culicoidea</taxon>
        <taxon>Culicidae</taxon>
        <taxon>Culicinae</taxon>
        <taxon>Aedini</taxon>
        <taxon>Aedes</taxon>
        <taxon>Stegomyia</taxon>
    </lineage>
</organism>
<name>A0ABM1YNE2_AEDAL</name>
<feature type="region of interest" description="Disordered" evidence="1">
    <location>
        <begin position="189"/>
        <end position="233"/>
    </location>
</feature>
<dbReference type="GeneID" id="134283934"/>
<dbReference type="SUPFAM" id="SSF57756">
    <property type="entry name" value="Retrovirus zinc finger-like domains"/>
    <property type="match status" value="1"/>
</dbReference>
<dbReference type="PANTHER" id="PTHR33198">
    <property type="entry name" value="ANK_REP_REGION DOMAIN-CONTAINING PROTEIN-RELATED"/>
    <property type="match status" value="1"/>
</dbReference>
<evidence type="ECO:0008006" key="4">
    <source>
        <dbReference type="Google" id="ProtNLM"/>
    </source>
</evidence>
<evidence type="ECO:0000313" key="3">
    <source>
        <dbReference type="Proteomes" id="UP000069940"/>
    </source>
</evidence>
<feature type="compositionally biased region" description="Low complexity" evidence="1">
    <location>
        <begin position="222"/>
        <end position="233"/>
    </location>
</feature>
<dbReference type="InterPro" id="IPR036875">
    <property type="entry name" value="Znf_CCHC_sf"/>
</dbReference>
<evidence type="ECO:0000313" key="2">
    <source>
        <dbReference type="EnsemblMetazoa" id="AALFPA23_010718.P15060"/>
    </source>
</evidence>
<accession>A0ABM1YNE2</accession>
<feature type="region of interest" description="Disordered" evidence="1">
    <location>
        <begin position="292"/>
        <end position="321"/>
    </location>
</feature>
<evidence type="ECO:0000256" key="1">
    <source>
        <dbReference type="SAM" id="MobiDB-lite"/>
    </source>
</evidence>
<reference evidence="3" key="1">
    <citation type="journal article" date="2015" name="Proc. Natl. Acad. Sci. U.S.A.">
        <title>Genome sequence of the Asian Tiger mosquito, Aedes albopictus, reveals insights into its biology, genetics, and evolution.</title>
        <authorList>
            <person name="Chen X.G."/>
            <person name="Jiang X."/>
            <person name="Gu J."/>
            <person name="Xu M."/>
            <person name="Wu Y."/>
            <person name="Deng Y."/>
            <person name="Zhang C."/>
            <person name="Bonizzoni M."/>
            <person name="Dermauw W."/>
            <person name="Vontas J."/>
            <person name="Armbruster P."/>
            <person name="Huang X."/>
            <person name="Yang Y."/>
            <person name="Zhang H."/>
            <person name="He W."/>
            <person name="Peng H."/>
            <person name="Liu Y."/>
            <person name="Wu K."/>
            <person name="Chen J."/>
            <person name="Lirakis M."/>
            <person name="Topalis P."/>
            <person name="Van Leeuwen T."/>
            <person name="Hall A.B."/>
            <person name="Jiang X."/>
            <person name="Thorpe C."/>
            <person name="Mueller R.L."/>
            <person name="Sun C."/>
            <person name="Waterhouse R.M."/>
            <person name="Yan G."/>
            <person name="Tu Z.J."/>
            <person name="Fang X."/>
            <person name="James A.A."/>
        </authorList>
    </citation>
    <scope>NUCLEOTIDE SEQUENCE [LARGE SCALE GENOMIC DNA]</scope>
    <source>
        <strain evidence="3">Foshan</strain>
    </source>
</reference>
<dbReference type="Proteomes" id="UP000069940">
    <property type="component" value="Unassembled WGS sequence"/>
</dbReference>
<dbReference type="RefSeq" id="XP_062715317.1">
    <property type="nucleotide sequence ID" value="XM_062859333.1"/>
</dbReference>
<dbReference type="EnsemblMetazoa" id="AALFPA23_010718.R15060">
    <property type="protein sequence ID" value="AALFPA23_010718.P15060"/>
    <property type="gene ID" value="AALFPA23_010718"/>
</dbReference>
<reference evidence="2" key="2">
    <citation type="submission" date="2025-05" db="UniProtKB">
        <authorList>
            <consortium name="EnsemblMetazoa"/>
        </authorList>
    </citation>
    <scope>IDENTIFICATION</scope>
    <source>
        <strain evidence="2">Foshan</strain>
    </source>
</reference>
<keyword evidence="3" id="KW-1185">Reference proteome</keyword>
<protein>
    <recommendedName>
        <fullName evidence="4">Retrotransposon gag domain-containing protein</fullName>
    </recommendedName>
</protein>
<proteinExistence type="predicted"/>
<sequence length="321" mass="37124">MALYGTIDPYIPGTSFSNYIEHIEYFFSSNNVPDERKKDLFMTFAGMPTFEELKLLYPSTDLKTLTYSEITKKLKERFDKVDNELVSRYKFRCRKQGPSESNENFILAVKLLAESCDFGEFRDTAIRDQLLFGLSDRKLQKRLLSEDELTLRTTERIIKSSEIAVNQADAINDGSANINSVKYRLGRNRNYGGHGREYRGRERSRNRDYRMQHERYERSRSRSGPSSGQMSSGKGRYANFVCHFCKIRGHIQKHCYKYKNSQRSSVKFVGEATKHDEARDNVHDYFKRLRVDYSSDSDSSDSNRSESNLGPQGADKTGTGQ</sequence>
<feature type="compositionally biased region" description="Low complexity" evidence="1">
    <location>
        <begin position="294"/>
        <end position="307"/>
    </location>
</feature>
<feature type="compositionally biased region" description="Basic and acidic residues" evidence="1">
    <location>
        <begin position="194"/>
        <end position="220"/>
    </location>
</feature>